<evidence type="ECO:0000256" key="1">
    <source>
        <dbReference type="SAM" id="Phobius"/>
    </source>
</evidence>
<evidence type="ECO:0000313" key="3">
    <source>
        <dbReference type="EMBL" id="VAX38666.1"/>
    </source>
</evidence>
<dbReference type="EMBL" id="UOGL01000241">
    <property type="protein sequence ID" value="VAX38666.1"/>
    <property type="molecule type" value="Genomic_DNA"/>
</dbReference>
<evidence type="ECO:0000259" key="2">
    <source>
        <dbReference type="Pfam" id="PF07584"/>
    </source>
</evidence>
<feature type="transmembrane region" description="Helical" evidence="1">
    <location>
        <begin position="55"/>
        <end position="77"/>
    </location>
</feature>
<dbReference type="InterPro" id="IPR011933">
    <property type="entry name" value="Double_TM_dom"/>
</dbReference>
<gene>
    <name evidence="3" type="ORF">MNBD_PLANCTO02-1546</name>
</gene>
<feature type="transmembrane region" description="Helical" evidence="1">
    <location>
        <begin position="780"/>
        <end position="803"/>
    </location>
</feature>
<keyword evidence="1" id="KW-1133">Transmembrane helix</keyword>
<protein>
    <recommendedName>
        <fullName evidence="2">Aerotolerance regulator N-terminal domain-containing protein</fullName>
    </recommendedName>
</protein>
<dbReference type="InterPro" id="IPR036465">
    <property type="entry name" value="vWFA_dom_sf"/>
</dbReference>
<feature type="transmembrane region" description="Helical" evidence="1">
    <location>
        <begin position="89"/>
        <end position="110"/>
    </location>
</feature>
<name>A0A3B1D714_9ZZZZ</name>
<dbReference type="SUPFAM" id="SSF53300">
    <property type="entry name" value="vWA-like"/>
    <property type="match status" value="1"/>
</dbReference>
<dbReference type="Pfam" id="PF07584">
    <property type="entry name" value="BatA"/>
    <property type="match status" value="1"/>
</dbReference>
<dbReference type="InterPro" id="IPR024163">
    <property type="entry name" value="Aerotolerance_reg_N"/>
</dbReference>
<feature type="transmembrane region" description="Helical" evidence="1">
    <location>
        <begin position="130"/>
        <end position="147"/>
    </location>
</feature>
<dbReference type="PANTHER" id="PTHR37464:SF1">
    <property type="entry name" value="BLL2463 PROTEIN"/>
    <property type="match status" value="1"/>
</dbReference>
<dbReference type="AlphaFoldDB" id="A0A3B1D714"/>
<sequence length="808" mass="91856">MFINPLILYGLGLAIVPVLLHFLMRAKPKKLMFPALQLIQQRKKTNSRRMRLRHFWLLLLRVLVLLLLVFAIMRPSLPAADYGLNSYETVALLGIVFLVVAVYFSVTWYWKKQQLPKHQFQYRRTLLRSASGIAMILLFLLLVVLPYQQRLSAELSKPDHAISNDLPVAGLFLFDTSLSMEYRQENKTRLERAQEIAIEHVSALPSGSRIAVAENSSETPIYFQADLLGAKRRIQQLVTKSISFPLNERIKQAIQTQENDFAQTLAEQNSVVESDRKDRFMRAIYIFTDLASHAWEIDDQKELQQLLEKHPRTQIYLIDVGIEKPSNRSMVSLSLSKQIVAEGTGLIIRATVALAGDKPQECTAELSVLNKQGKLTKQGVATFKLEPGEEATRAFSVEGLTGPIAQGEVRLISSDPLGVDDVRYFTVRVQPPPHILVVAEKRSQADEWIASLAPPELVRMGRARYRCRYVSPNRVPKSDLAKYAAVCLLNVAKPTESLWDKLDEYVKQGGGLFVALGSKKVDPVFYNTQKAQQLLPAELIAYLRFSPPEYLDLSKVTHPLFSPFEQWGGVAELASAEVDRYWKVKPHELHNTIAKYSHPRRYSALLEQTHGEGRVVMLTTSVTSNGWNGLTRSGWSYLAFSDQLMQYAGRELSGKLNFETFEKVYLSLDPSQPVMRYLLRKPGLQQLPGETDGKSRILFLKNINELGQYELIADEEKNHFKTGFSLNMPSTESDLRRFNRNEENGYAGLDNLLGEKRYQVTRSIEQLEITVTTGRLGQEMFPFVITIMILFFCGEHLVANYFYESDNQ</sequence>
<accession>A0A3B1D714</accession>
<keyword evidence="1" id="KW-0472">Membrane</keyword>
<dbReference type="InterPro" id="IPR029062">
    <property type="entry name" value="Class_I_gatase-like"/>
</dbReference>
<dbReference type="NCBIfam" id="TIGR02226">
    <property type="entry name" value="two_anch"/>
    <property type="match status" value="1"/>
</dbReference>
<feature type="domain" description="Aerotolerance regulator N-terminal" evidence="2">
    <location>
        <begin position="2"/>
        <end position="75"/>
    </location>
</feature>
<dbReference type="Gene3D" id="3.40.50.880">
    <property type="match status" value="1"/>
</dbReference>
<proteinExistence type="predicted"/>
<feature type="transmembrane region" description="Helical" evidence="1">
    <location>
        <begin position="6"/>
        <end position="24"/>
    </location>
</feature>
<keyword evidence="1" id="KW-0812">Transmembrane</keyword>
<dbReference type="Gene3D" id="3.40.50.410">
    <property type="entry name" value="von Willebrand factor, type A domain"/>
    <property type="match status" value="1"/>
</dbReference>
<dbReference type="PANTHER" id="PTHR37464">
    <property type="entry name" value="BLL2463 PROTEIN"/>
    <property type="match status" value="1"/>
</dbReference>
<organism evidence="3">
    <name type="scientific">hydrothermal vent metagenome</name>
    <dbReference type="NCBI Taxonomy" id="652676"/>
    <lineage>
        <taxon>unclassified sequences</taxon>
        <taxon>metagenomes</taxon>
        <taxon>ecological metagenomes</taxon>
    </lineage>
</organism>
<dbReference type="SUPFAM" id="SSF52317">
    <property type="entry name" value="Class I glutamine amidotransferase-like"/>
    <property type="match status" value="1"/>
</dbReference>
<reference evidence="3" key="1">
    <citation type="submission" date="2018-06" db="EMBL/GenBank/DDBJ databases">
        <authorList>
            <person name="Zhirakovskaya E."/>
        </authorList>
    </citation>
    <scope>NUCLEOTIDE SEQUENCE</scope>
</reference>